<dbReference type="Proteomes" id="UP001221519">
    <property type="component" value="Chromosome"/>
</dbReference>
<dbReference type="InterPro" id="IPR042099">
    <property type="entry name" value="ANL_N_sf"/>
</dbReference>
<sequence>MIRDALAFIKHYRSGRKRGGTTNRQAFEKKLERLVVRHVSQVRERSAFYREWWGSIPSEQWRSFPTIDKSVMMAHFDSLNTAGIAKAQAFAVAEAAEASRDFKPAIGNVTIGLSSGTSGNRGLFLVDRRERAGWAGAVLGKMLPGSLLSRCSIAFFLRANSNLYESVRGRRLSFAFYDLLDPLPDQLKRLERQRPDVIAAPPSVLRRLAEAARSGNLLTKPKRIISVAEALDPLDREYIEEAFGQTVHQIYQCTEGFLGCTCPYGTLHLNEDLVYIEKEYVPGKDRTFVPIVTDFSRTTQPIVRYRLNDLLTESEQPCPCGSPFTAIERIEGRCDDIFYATGSRVDEDEALVTIYPDFVTRAIIGASPAIAQYRAIQTGLDEWTVELELPEAERDMAEERVRAAIAALCGRLRCRTPRIVFSAYSHEAGIAKLRRVERRYKL</sequence>
<dbReference type="RefSeq" id="WP_274337655.1">
    <property type="nucleotide sequence ID" value="NZ_CP118102.1"/>
</dbReference>
<proteinExistence type="predicted"/>
<evidence type="ECO:0000313" key="1">
    <source>
        <dbReference type="EMBL" id="WDH85290.1"/>
    </source>
</evidence>
<keyword evidence="4" id="KW-1185">Reference proteome</keyword>
<dbReference type="EMBL" id="CP118108">
    <property type="protein sequence ID" value="WDI02099.1"/>
    <property type="molecule type" value="Genomic_DNA"/>
</dbReference>
<dbReference type="InterPro" id="IPR012685">
    <property type="entry name" value="CHP02304_F390_synth-rel"/>
</dbReference>
<gene>
    <name evidence="1" type="ORF">PUW23_25990</name>
    <name evidence="2" type="ORF">PUW25_23365</name>
</gene>
<reference evidence="1 4" key="1">
    <citation type="submission" date="2023-02" db="EMBL/GenBank/DDBJ databases">
        <title>Pathogen: clinical or host-associated sample.</title>
        <authorList>
            <person name="Hergert J."/>
            <person name="Casey R."/>
            <person name="Wagner J."/>
            <person name="Young E.L."/>
            <person name="Oakeson K.F."/>
        </authorList>
    </citation>
    <scope>NUCLEOTIDE SEQUENCE</scope>
    <source>
        <strain evidence="2 4">2022CK-00829</strain>
        <strain evidence="1">2022CK-00830</strain>
        <plasmid evidence="1">unnamed1</plasmid>
    </source>
</reference>
<dbReference type="PANTHER" id="PTHR36932">
    <property type="entry name" value="CAPSULAR POLYSACCHARIDE BIOSYNTHESIS PROTEIN"/>
    <property type="match status" value="1"/>
</dbReference>
<dbReference type="Proteomes" id="UP001220962">
    <property type="component" value="Plasmid unnamed1"/>
</dbReference>
<dbReference type="SUPFAM" id="SSF56801">
    <property type="entry name" value="Acetyl-CoA synthetase-like"/>
    <property type="match status" value="1"/>
</dbReference>
<evidence type="ECO:0000313" key="3">
    <source>
        <dbReference type="Proteomes" id="UP001220962"/>
    </source>
</evidence>
<dbReference type="NCBIfam" id="TIGR02304">
    <property type="entry name" value="aden_form_hyp"/>
    <property type="match status" value="1"/>
</dbReference>
<name>A0AAX3N952_9BACL</name>
<evidence type="ECO:0000313" key="4">
    <source>
        <dbReference type="Proteomes" id="UP001221519"/>
    </source>
</evidence>
<dbReference type="EMBL" id="CP118102">
    <property type="protein sequence ID" value="WDH85290.1"/>
    <property type="molecule type" value="Genomic_DNA"/>
</dbReference>
<evidence type="ECO:0000313" key="2">
    <source>
        <dbReference type="EMBL" id="WDI02099.1"/>
    </source>
</evidence>
<dbReference type="Gene3D" id="3.40.50.12780">
    <property type="entry name" value="N-terminal domain of ligase-like"/>
    <property type="match status" value="1"/>
</dbReference>
<accession>A0AAX3N952</accession>
<geneLocation type="plasmid" evidence="1 3">
    <name>unnamed1</name>
</geneLocation>
<dbReference type="AlphaFoldDB" id="A0AAX3N952"/>
<protein>
    <submittedName>
        <fullName evidence="1">Adenylate cyclase</fullName>
    </submittedName>
</protein>
<organism evidence="1 3">
    <name type="scientific">Paenibacillus urinalis</name>
    <dbReference type="NCBI Taxonomy" id="521520"/>
    <lineage>
        <taxon>Bacteria</taxon>
        <taxon>Bacillati</taxon>
        <taxon>Bacillota</taxon>
        <taxon>Bacilli</taxon>
        <taxon>Bacillales</taxon>
        <taxon>Paenibacillaceae</taxon>
        <taxon>Paenibacillus</taxon>
    </lineage>
</organism>
<keyword evidence="1" id="KW-0614">Plasmid</keyword>
<dbReference type="PANTHER" id="PTHR36932:SF1">
    <property type="entry name" value="CAPSULAR POLYSACCHARIDE BIOSYNTHESIS PROTEIN"/>
    <property type="match status" value="1"/>
</dbReference>
<dbReference type="InterPro" id="IPR053158">
    <property type="entry name" value="CapK_Type1_Caps_Biosynth"/>
</dbReference>